<evidence type="ECO:0000256" key="12">
    <source>
        <dbReference type="SAM" id="MobiDB-lite"/>
    </source>
</evidence>
<dbReference type="GO" id="GO:0005524">
    <property type="term" value="F:ATP binding"/>
    <property type="evidence" value="ECO:0007669"/>
    <property type="project" value="UniProtKB-KW"/>
</dbReference>
<dbReference type="PANTHER" id="PTHR10887">
    <property type="entry name" value="DNA2/NAM7 HELICASE FAMILY"/>
    <property type="match status" value="1"/>
</dbReference>
<keyword evidence="2" id="KW-0963">Cytoplasm</keyword>
<evidence type="ECO:0000313" key="15">
    <source>
        <dbReference type="RefSeq" id="XP_022316234.1"/>
    </source>
</evidence>
<accession>A0A8B8CM20</accession>
<keyword evidence="11" id="KW-0391">Immunity</keyword>
<keyword evidence="9" id="KW-0862">Zinc</keyword>
<dbReference type="Pfam" id="PF20173">
    <property type="entry name" value="ZnF_RZ-type"/>
    <property type="match status" value="1"/>
</dbReference>
<evidence type="ECO:0000256" key="9">
    <source>
        <dbReference type="ARBA" id="ARBA00022833"/>
    </source>
</evidence>
<dbReference type="InterPro" id="IPR041677">
    <property type="entry name" value="DNA2/NAM7_AAA_11"/>
</dbReference>
<dbReference type="FunFam" id="3.40.50.300:FF:000326">
    <property type="entry name" value="P-loop containing nucleoside triphosphate hydrolase"/>
    <property type="match status" value="1"/>
</dbReference>
<dbReference type="InterPro" id="IPR027417">
    <property type="entry name" value="P-loop_NTPase"/>
</dbReference>
<reference evidence="15" key="1">
    <citation type="submission" date="2025-08" db="UniProtKB">
        <authorList>
            <consortium name="RefSeq"/>
        </authorList>
    </citation>
    <scope>IDENTIFICATION</scope>
    <source>
        <tissue evidence="15">Whole sample</tissue>
    </source>
</reference>
<dbReference type="PANTHER" id="PTHR10887:SF341">
    <property type="entry name" value="NFX1-TYPE ZINC FINGER-CONTAINING PROTEIN 1"/>
    <property type="match status" value="1"/>
</dbReference>
<evidence type="ECO:0000256" key="8">
    <source>
        <dbReference type="ARBA" id="ARBA00022806"/>
    </source>
</evidence>
<dbReference type="GO" id="GO:0005737">
    <property type="term" value="C:cytoplasm"/>
    <property type="evidence" value="ECO:0007669"/>
    <property type="project" value="UniProtKB-SubCell"/>
</dbReference>
<feature type="compositionally biased region" description="Basic and acidic residues" evidence="12">
    <location>
        <begin position="187"/>
        <end position="198"/>
    </location>
</feature>
<dbReference type="SMART" id="SM00438">
    <property type="entry name" value="ZnF_NFX"/>
    <property type="match status" value="4"/>
</dbReference>
<dbReference type="GO" id="GO:0005694">
    <property type="term" value="C:chromosome"/>
    <property type="evidence" value="ECO:0007669"/>
    <property type="project" value="UniProtKB-ARBA"/>
</dbReference>
<protein>
    <submittedName>
        <fullName evidence="15">NFX1-type zinc finger-containing protein 1-like</fullName>
    </submittedName>
</protein>
<gene>
    <name evidence="15" type="primary">LOC111119944</name>
</gene>
<dbReference type="InterPro" id="IPR057373">
    <property type="entry name" value="ZNFX1"/>
</dbReference>
<dbReference type="GO" id="GO:0002376">
    <property type="term" value="P:immune system process"/>
    <property type="evidence" value="ECO:0007669"/>
    <property type="project" value="UniProtKB-KW"/>
</dbReference>
<evidence type="ECO:0000256" key="4">
    <source>
        <dbReference type="ARBA" id="ARBA00022737"/>
    </source>
</evidence>
<keyword evidence="8" id="KW-0347">Helicase</keyword>
<keyword evidence="3" id="KW-0479">Metal-binding</keyword>
<sequence>MDRKRKLGYESSNSGRNKQTRYRDDDDRFILFNEESKNTERTQGNNVWSNRLTTNTWQQNHDLRRHIDSQRGERFTTVHSSRATPGPSEYPRNRERMGDPNRKLIEEDRLRTPSRYSNRHFNEPRKHTKTWTKSKYTIYNRSDSTVNGPRSPNHAGSQNRTHGNLTRNRMNRDQYQSNNPKKRSKWKERLTARQRNGNESRRSSLYKCITVECFTTFNDRSDFNDEDFEDFKSLFCSMTSFNKDEIRGLMTVLRNLFQEQNAALCETLMENDFFDRDELKDYISDILLRPRQMNNLDIEFVQNSTQVLVAMSLEPKTKASKVIDFLNLIILVTKEQDGGTVLANIPRLFLQEVKERLKSDSNKKPYSDYSKEELFTMINFDILPSSVMVRNKIAPKLKPRQLKRAPATEAQYIVEQFYLFLEDFIGPLRDGIQNYLDYASCGNGSEKGRFRDENIRLYEGVRILERKCVPNAGIVVEVKFDTEGLRGVQWETSDFLKYNNVVCLTYGDCDTLLYALIADRNPKHLNEGKISLSLVAESFQPCELLMKANGGIVMLESKAFYTAYRHTLEAMKSIARKMYIDSQYEGIPFSEHIVELKTNVSEPLYSKWGNDEEMLTNFNCMLQNSADGKDYSKVPLAKLDSWPSKMELGMNEQQYCALQLCLTKKLGILQGPPGTGKTWMGLRILEFLLNNDLGFHNSEKRPILLLSYTNHALDQIFDALFDMDSLSKIFSAGGNPFVRVGSRSIVPRIQQCTLAEHRKQQKSGKSKKYLENVMKLKQKIFEIELWLEKMKNSIVSSSFLYEKECIIDKHKHFLSPDPNTKSDEVICHWLEIGTSNSNIQFATMQVDVRRVSNDDKEILRDRSLARIVEDVDDFAFNERISFSKVISKLIVSEELLLPKDEKNVSHSWNRFTREEREKILNHISLKLRLDTAMSEEEEQNVANVWRLSIDEKWRLYKAWIRKIQVLYEQEKKTLMEKFEKENNIYMNEKQKENTRIVSKCSLVGMTTTGAAQNIDLLRKVQPRIVVVEEAAQVFEQHIIGCLTEGLQHLILIGDHQQLRPPINNYKLSKKYKTDVSMMERLVMNGMPYVCLSQQHRMRPEISSLLTPTIYKDLQDHQSVLSYEHIRGFQHDVYFLDHTYPESQTRFSTSHKNEFEAEMISKIFQYLLIQGYNKQDITILSPYNDQVKLIRNYLRKIDVSSNVSDHEKALITAVDNFQGEENEIILLSLVRGNDERKIGHLHDIKRICVSLSRAKRGFFVLGNFQTIRKSETWNDIISKAEFNGICGTYLPLRCVNHPGTIRKVSKPSDFDLVPSGGCTEPCGFQRSCGHICNLKCHPTQSLHETPCMKVCEKTLCDNGHKCKRECSHPLPCGPCEVQMTKVFKKCKHDIKVNCSTDLDTVECQQPCSKQYSCGHSCTQPCGVSCRPEQCSVLVPQVHPRCSHEIMAACCKRTKLYETKCFKDCGAILSCGHVCKGDCFSCSSGRLHILCNEVCKRVLVCGHSCNSKHSCSTDCPPCSERCPSGCEHLAKRGCPKTCGEKCIDCREPCLWVCDEGCKNGYQCSKQCFEECTRPRCDERCEKELPCKHRCVGLCGEPCPTLCKICNKEELTSIFFGNEDDPSALYVQLEECKDVFEVEGFDKYMEMETEKNPDSTSGSFAIKLIRCPLCKTPIRRGRRYKNILNQNLRNLNEVKNLIENQKDLNSIETETNKENFQKALKYLSSLVPNCHYKLDFSNANAKQFFTYFVSKFYENANEDIRKSGESNEIMEQFKIILKWILHHRGIIFTENDGLQFQDELDRFFLYVDFALLWHHVDTKMSNACEEDRCLIQRQKNKMYWPVPKVSVKEMINSKEILNNMRKNYPLTGLGISDEERKLILKAIGDNKKGHWYKCKNGHIYSIGDCGGAMVESKCPECDETIGGGSHRLRSDNQVAGEMDGATHAAWSEQANMANYGDFL</sequence>
<dbReference type="GO" id="GO:0031380">
    <property type="term" value="C:nuclear RNA-directed RNA polymerase complex"/>
    <property type="evidence" value="ECO:0007669"/>
    <property type="project" value="TreeGrafter"/>
</dbReference>
<dbReference type="RefSeq" id="XP_022316234.1">
    <property type="nucleotide sequence ID" value="XM_022460526.1"/>
</dbReference>
<dbReference type="SUPFAM" id="SSF52540">
    <property type="entry name" value="P-loop containing nucleoside triphosphate hydrolases"/>
    <property type="match status" value="1"/>
</dbReference>
<feature type="region of interest" description="Disordered" evidence="12">
    <location>
        <begin position="1"/>
        <end position="22"/>
    </location>
</feature>
<evidence type="ECO:0000256" key="3">
    <source>
        <dbReference type="ARBA" id="ARBA00022723"/>
    </source>
</evidence>
<feature type="compositionally biased region" description="Basic and acidic residues" evidence="12">
    <location>
        <begin position="67"/>
        <end position="76"/>
    </location>
</feature>
<keyword evidence="14" id="KW-1185">Reference proteome</keyword>
<evidence type="ECO:0000313" key="14">
    <source>
        <dbReference type="Proteomes" id="UP000694844"/>
    </source>
</evidence>
<dbReference type="GeneID" id="111119944"/>
<dbReference type="GO" id="GO:0008270">
    <property type="term" value="F:zinc ion binding"/>
    <property type="evidence" value="ECO:0007669"/>
    <property type="project" value="UniProtKB-KW"/>
</dbReference>
<keyword evidence="4" id="KW-0677">Repeat</keyword>
<dbReference type="Pfam" id="PF13086">
    <property type="entry name" value="AAA_11"/>
    <property type="match status" value="1"/>
</dbReference>
<dbReference type="GO" id="GO:0031048">
    <property type="term" value="P:regulatory ncRNA-mediated heterochromatin formation"/>
    <property type="evidence" value="ECO:0007669"/>
    <property type="project" value="TreeGrafter"/>
</dbReference>
<keyword evidence="7" id="KW-0378">Hydrolase</keyword>
<dbReference type="GO" id="GO:0004386">
    <property type="term" value="F:helicase activity"/>
    <property type="evidence" value="ECO:0007669"/>
    <property type="project" value="UniProtKB-KW"/>
</dbReference>
<dbReference type="Proteomes" id="UP000694844">
    <property type="component" value="Chromosome 2"/>
</dbReference>
<feature type="compositionally biased region" description="Polar residues" evidence="12">
    <location>
        <begin position="133"/>
        <end position="179"/>
    </location>
</feature>
<dbReference type="InterPro" id="IPR045055">
    <property type="entry name" value="DNA2/NAM7-like"/>
</dbReference>
<evidence type="ECO:0000256" key="2">
    <source>
        <dbReference type="ARBA" id="ARBA00022490"/>
    </source>
</evidence>
<feature type="region of interest" description="Disordered" evidence="12">
    <location>
        <begin position="67"/>
        <end position="198"/>
    </location>
</feature>
<dbReference type="InterPro" id="IPR041679">
    <property type="entry name" value="DNA2/NAM7-like_C"/>
</dbReference>
<organism evidence="14 15">
    <name type="scientific">Crassostrea virginica</name>
    <name type="common">Eastern oyster</name>
    <dbReference type="NCBI Taxonomy" id="6565"/>
    <lineage>
        <taxon>Eukaryota</taxon>
        <taxon>Metazoa</taxon>
        <taxon>Spiralia</taxon>
        <taxon>Lophotrochozoa</taxon>
        <taxon>Mollusca</taxon>
        <taxon>Bivalvia</taxon>
        <taxon>Autobranchia</taxon>
        <taxon>Pteriomorphia</taxon>
        <taxon>Ostreida</taxon>
        <taxon>Ostreoidea</taxon>
        <taxon>Ostreidae</taxon>
        <taxon>Crassostrea</taxon>
    </lineage>
</organism>
<evidence type="ECO:0000256" key="6">
    <source>
        <dbReference type="ARBA" id="ARBA00022771"/>
    </source>
</evidence>
<dbReference type="InterPro" id="IPR046439">
    <property type="entry name" value="ZF_RZ_dom"/>
</dbReference>
<evidence type="ECO:0000256" key="11">
    <source>
        <dbReference type="ARBA" id="ARBA00022859"/>
    </source>
</evidence>
<comment type="subcellular location">
    <subcellularLocation>
        <location evidence="1">Cytoplasm</location>
    </subcellularLocation>
</comment>
<evidence type="ECO:0000256" key="1">
    <source>
        <dbReference type="ARBA" id="ARBA00004496"/>
    </source>
</evidence>
<dbReference type="Pfam" id="PF13087">
    <property type="entry name" value="AAA_12"/>
    <property type="match status" value="1"/>
</dbReference>
<name>A0A8B8CM20_CRAVI</name>
<dbReference type="OrthoDB" id="2423195at2759"/>
<keyword evidence="10" id="KW-0067">ATP-binding</keyword>
<proteinExistence type="predicted"/>
<dbReference type="KEGG" id="cvn:111119944"/>
<dbReference type="InterPro" id="IPR000967">
    <property type="entry name" value="Znf_NFX1"/>
</dbReference>
<evidence type="ECO:0000256" key="7">
    <source>
        <dbReference type="ARBA" id="ARBA00022801"/>
    </source>
</evidence>
<dbReference type="Pfam" id="PF25396">
    <property type="entry name" value="ZNFX1"/>
    <property type="match status" value="1"/>
</dbReference>
<dbReference type="Gene3D" id="3.40.50.300">
    <property type="entry name" value="P-loop containing nucleotide triphosphate hydrolases"/>
    <property type="match status" value="3"/>
</dbReference>
<keyword evidence="6" id="KW-0863">Zinc-finger</keyword>
<dbReference type="InterPro" id="IPR047187">
    <property type="entry name" value="SF1_C_Upf1"/>
</dbReference>
<evidence type="ECO:0000256" key="10">
    <source>
        <dbReference type="ARBA" id="ARBA00022840"/>
    </source>
</evidence>
<feature type="domain" description="RZ-type" evidence="13">
    <location>
        <begin position="1868"/>
        <end position="1941"/>
    </location>
</feature>
<keyword evidence="5" id="KW-0547">Nucleotide-binding</keyword>
<dbReference type="GO" id="GO:0016787">
    <property type="term" value="F:hydrolase activity"/>
    <property type="evidence" value="ECO:0007669"/>
    <property type="project" value="UniProtKB-KW"/>
</dbReference>
<dbReference type="CDD" id="cd06008">
    <property type="entry name" value="NF-X1-zinc-finger"/>
    <property type="match status" value="1"/>
</dbReference>
<evidence type="ECO:0000259" key="13">
    <source>
        <dbReference type="PROSITE" id="PS51981"/>
    </source>
</evidence>
<dbReference type="CDD" id="cd18808">
    <property type="entry name" value="SF1_C_Upf1"/>
    <property type="match status" value="1"/>
</dbReference>
<dbReference type="PROSITE" id="PS51981">
    <property type="entry name" value="ZF_RZ"/>
    <property type="match status" value="1"/>
</dbReference>
<feature type="compositionally biased region" description="Basic and acidic residues" evidence="12">
    <location>
        <begin position="91"/>
        <end position="111"/>
    </location>
</feature>
<evidence type="ECO:0000256" key="5">
    <source>
        <dbReference type="ARBA" id="ARBA00022741"/>
    </source>
</evidence>